<feature type="transmembrane region" description="Helical" evidence="2">
    <location>
        <begin position="42"/>
        <end position="59"/>
    </location>
</feature>
<gene>
    <name evidence="3" type="ORF">DZF91_16440</name>
</gene>
<keyword evidence="2" id="KW-1133">Transmembrane helix</keyword>
<dbReference type="AlphaFoldDB" id="A0A372JL30"/>
<reference evidence="3 4" key="1">
    <citation type="submission" date="2018-08" db="EMBL/GenBank/DDBJ databases">
        <title>Actinomadura jelena sp. nov., a novel Actinomycete isolated from soil in Chad.</title>
        <authorList>
            <person name="Shi L."/>
        </authorList>
    </citation>
    <scope>NUCLEOTIDE SEQUENCE [LARGE SCALE GENOMIC DNA]</scope>
    <source>
        <strain evidence="3 4">NEAU-G17</strain>
    </source>
</reference>
<proteinExistence type="predicted"/>
<keyword evidence="4" id="KW-1185">Reference proteome</keyword>
<name>A0A372JL30_9ACTN</name>
<feature type="region of interest" description="Disordered" evidence="1">
    <location>
        <begin position="144"/>
        <end position="215"/>
    </location>
</feature>
<accession>A0A372JL30</accession>
<sequence>MLAGVLAIPALGALLIFGAHRINRQQSVIARTYRDGSVTDGLLVLGLLVATGLLVALLCGSRLSPLASLIAGAPLLGVGAFSAVRPVQALAKLDDLPGGKGQYGMDAAFLARSGIVLLVGAVLFLASFPPSRWRGRARGDSLPFSEAAGDRPAAEAWSPPPGMPMVSGHEAPPLFDGQAAPSHAHEPGGRPGGGRPGPAEPRGGEWTQAFGGEGR</sequence>
<dbReference type="EMBL" id="QURH01000277">
    <property type="protein sequence ID" value="RFU40554.1"/>
    <property type="molecule type" value="Genomic_DNA"/>
</dbReference>
<dbReference type="Proteomes" id="UP000261811">
    <property type="component" value="Unassembled WGS sequence"/>
</dbReference>
<feature type="transmembrane region" description="Helical" evidence="2">
    <location>
        <begin position="66"/>
        <end position="87"/>
    </location>
</feature>
<evidence type="ECO:0000313" key="3">
    <source>
        <dbReference type="EMBL" id="RFU40554.1"/>
    </source>
</evidence>
<feature type="transmembrane region" description="Helical" evidence="2">
    <location>
        <begin position="107"/>
        <end position="128"/>
    </location>
</feature>
<keyword evidence="2" id="KW-0472">Membrane</keyword>
<evidence type="ECO:0000313" key="4">
    <source>
        <dbReference type="Proteomes" id="UP000261811"/>
    </source>
</evidence>
<evidence type="ECO:0000256" key="2">
    <source>
        <dbReference type="SAM" id="Phobius"/>
    </source>
</evidence>
<comment type="caution">
    <text evidence="3">The sequence shown here is derived from an EMBL/GenBank/DDBJ whole genome shotgun (WGS) entry which is preliminary data.</text>
</comment>
<keyword evidence="2" id="KW-0812">Transmembrane</keyword>
<evidence type="ECO:0000256" key="1">
    <source>
        <dbReference type="SAM" id="MobiDB-lite"/>
    </source>
</evidence>
<organism evidence="3 4">
    <name type="scientific">Actinomadura logoneensis</name>
    <dbReference type="NCBI Taxonomy" id="2293572"/>
    <lineage>
        <taxon>Bacteria</taxon>
        <taxon>Bacillati</taxon>
        <taxon>Actinomycetota</taxon>
        <taxon>Actinomycetes</taxon>
        <taxon>Streptosporangiales</taxon>
        <taxon>Thermomonosporaceae</taxon>
        <taxon>Actinomadura</taxon>
    </lineage>
</organism>
<protein>
    <submittedName>
        <fullName evidence="3">Uncharacterized protein</fullName>
    </submittedName>
</protein>